<dbReference type="RefSeq" id="XP_034245392.1">
    <property type="nucleotide sequence ID" value="XM_034389501.1"/>
</dbReference>
<name>A0A6P8ZBN1_THRPL</name>
<dbReference type="InParanoid" id="A0A6P8ZBN1"/>
<dbReference type="PANTHER" id="PTHR18929:SF132">
    <property type="entry name" value="PROTEIN DISULFIDE-ISOMERASE A3"/>
    <property type="match status" value="1"/>
</dbReference>
<dbReference type="InterPro" id="IPR036249">
    <property type="entry name" value="Thioredoxin-like_sf"/>
</dbReference>
<dbReference type="KEGG" id="tpal:117647635"/>
<dbReference type="Proteomes" id="UP000515158">
    <property type="component" value="Unplaced"/>
</dbReference>
<dbReference type="InterPro" id="IPR013766">
    <property type="entry name" value="Thioredoxin_domain"/>
</dbReference>
<comment type="subcellular location">
    <subcellularLocation>
        <location evidence="2">Endoplasmic reticulum lumen</location>
    </subcellularLocation>
</comment>
<dbReference type="AlphaFoldDB" id="A0A6P8ZBN1"/>
<dbReference type="GO" id="GO:0034976">
    <property type="term" value="P:response to endoplasmic reticulum stress"/>
    <property type="evidence" value="ECO:0007669"/>
    <property type="project" value="TreeGrafter"/>
</dbReference>
<dbReference type="InterPro" id="IPR017937">
    <property type="entry name" value="Thioredoxin_CS"/>
</dbReference>
<dbReference type="PROSITE" id="PS51352">
    <property type="entry name" value="THIOREDOXIN_2"/>
    <property type="match status" value="2"/>
</dbReference>
<accession>A0A6P8ZBN1</accession>
<feature type="disulfide bond" description="Redox-active" evidence="11">
    <location>
        <begin position="394"/>
        <end position="397"/>
    </location>
</feature>
<comment type="similarity">
    <text evidence="3 12">Belongs to the protein disulfide isomerase family.</text>
</comment>
<dbReference type="FunCoup" id="A0A6P8ZBN1">
    <property type="interactions" value="1468"/>
</dbReference>
<gene>
    <name evidence="16" type="primary">LOC117647635</name>
</gene>
<dbReference type="FunFam" id="3.40.30.10:FF:000017">
    <property type="entry name" value="Protein disulfide-isomerase A4"/>
    <property type="match status" value="1"/>
</dbReference>
<dbReference type="InterPro" id="IPR005792">
    <property type="entry name" value="Prot_disulphide_isomerase"/>
</dbReference>
<dbReference type="CDD" id="cd03073">
    <property type="entry name" value="PDI_b'_ERp72_ERp57"/>
    <property type="match status" value="1"/>
</dbReference>
<evidence type="ECO:0000256" key="2">
    <source>
        <dbReference type="ARBA" id="ARBA00004319"/>
    </source>
</evidence>
<keyword evidence="15" id="KW-1185">Reference proteome</keyword>
<dbReference type="Gene3D" id="3.40.30.10">
    <property type="entry name" value="Glutaredoxin"/>
    <property type="match status" value="4"/>
</dbReference>
<evidence type="ECO:0000256" key="7">
    <source>
        <dbReference type="ARBA" id="ARBA00022824"/>
    </source>
</evidence>
<dbReference type="FunFam" id="3.40.30.10:FF:000045">
    <property type="entry name" value="Disulfide-isomerase A3"/>
    <property type="match status" value="1"/>
</dbReference>
<evidence type="ECO:0000313" key="15">
    <source>
        <dbReference type="Proteomes" id="UP000515158"/>
    </source>
</evidence>
<feature type="disulfide bond" description="Redox-active" evidence="11">
    <location>
        <begin position="49"/>
        <end position="52"/>
    </location>
</feature>
<feature type="signal peptide" evidence="13">
    <location>
        <begin position="1"/>
        <end position="19"/>
    </location>
</feature>
<evidence type="ECO:0000256" key="10">
    <source>
        <dbReference type="ARBA" id="ARBA00023284"/>
    </source>
</evidence>
<dbReference type="FunFam" id="3.40.30.10:FF:000303">
    <property type="entry name" value="Protein disulfide-isomerase"/>
    <property type="match status" value="1"/>
</dbReference>
<keyword evidence="5 13" id="KW-0732">Signal</keyword>
<dbReference type="OrthoDB" id="427280at2759"/>
<dbReference type="GeneID" id="117647635"/>
<sequence length="489" mass="54929">MAVWRIAAVLAALAVVASADSVLDWGDDDFASGVAGQETALVMFYAPWCGHCKRLKPEYEKAAQLLVGNDPPIALVKVDCTEAGKDTCGKFGVTGYPTLKIFRNGEVSQDYNGPREANGIVKYMRAQVGPSAVELTSVKAFTDFISKSDVGLVGFFDSDSSLKSIYLKLADKLREKVRFAHTSSKEIFDKQSAKSDTVVLFRPPQMQSKFEPNFITYEGDANVDSFEKFIHKNFHGLVGHRQRDSINDFKSPAVFAYYNVDYVKNVKGTNYWRNRILKVAQNYADSFTFAICSKDDFQHELNEFGIDYVPGDKPKIAARNAKDQKFIMKDEFSLESFEQFLKDLQAGSLEPFLKSEPIPDDNSGPVKVAVAKNFDEIVTNNDKDILIEFYAPWCGHCKKLAPVWDEVGEKLKDEDVEIVKMDASNNDVPSPFEVRGFPTLYWVPKNSKSKPVKYEGGREVDDFVSYVAKHATDELKSFDRKGKPKKEEL</sequence>
<evidence type="ECO:0000256" key="11">
    <source>
        <dbReference type="PIRSR" id="PIRSR605792-51"/>
    </source>
</evidence>
<evidence type="ECO:0000256" key="12">
    <source>
        <dbReference type="RuleBase" id="RU004208"/>
    </source>
</evidence>
<evidence type="ECO:0000256" key="8">
    <source>
        <dbReference type="ARBA" id="ARBA00023157"/>
    </source>
</evidence>
<dbReference type="GO" id="GO:0006457">
    <property type="term" value="P:protein folding"/>
    <property type="evidence" value="ECO:0007669"/>
    <property type="project" value="TreeGrafter"/>
</dbReference>
<feature type="domain" description="Thioredoxin" evidence="14">
    <location>
        <begin position="4"/>
        <end position="129"/>
    </location>
</feature>
<evidence type="ECO:0000256" key="1">
    <source>
        <dbReference type="ARBA" id="ARBA00001182"/>
    </source>
</evidence>
<keyword evidence="6" id="KW-0677">Repeat</keyword>
<dbReference type="NCBIfam" id="TIGR01126">
    <property type="entry name" value="pdi_dom"/>
    <property type="match status" value="1"/>
</dbReference>
<keyword evidence="10 11" id="KW-0676">Redox-active center</keyword>
<dbReference type="Pfam" id="PF00085">
    <property type="entry name" value="Thioredoxin"/>
    <property type="match status" value="2"/>
</dbReference>
<dbReference type="SUPFAM" id="SSF52833">
    <property type="entry name" value="Thioredoxin-like"/>
    <property type="match status" value="4"/>
</dbReference>
<keyword evidence="8 11" id="KW-1015">Disulfide bond</keyword>
<dbReference type="InterPro" id="IPR005788">
    <property type="entry name" value="PDI_thioredoxin-like_dom"/>
</dbReference>
<dbReference type="CDD" id="cd02961">
    <property type="entry name" value="PDI_a_family"/>
    <property type="match status" value="1"/>
</dbReference>
<dbReference type="GO" id="GO:0003756">
    <property type="term" value="F:protein disulfide isomerase activity"/>
    <property type="evidence" value="ECO:0007669"/>
    <property type="project" value="UniProtKB-EC"/>
</dbReference>
<feature type="chain" id="PRO_5028519871" description="Protein disulfide-isomerase" evidence="13">
    <location>
        <begin position="20"/>
        <end position="489"/>
    </location>
</feature>
<evidence type="ECO:0000256" key="13">
    <source>
        <dbReference type="RuleBase" id="RU361130"/>
    </source>
</evidence>
<evidence type="ECO:0000256" key="4">
    <source>
        <dbReference type="ARBA" id="ARBA00012723"/>
    </source>
</evidence>
<feature type="domain" description="Thioredoxin" evidence="14">
    <location>
        <begin position="344"/>
        <end position="472"/>
    </location>
</feature>
<evidence type="ECO:0000313" key="16">
    <source>
        <dbReference type="RefSeq" id="XP_034245392.1"/>
    </source>
</evidence>
<keyword evidence="7" id="KW-0256">Endoplasmic reticulum</keyword>
<comment type="catalytic activity">
    <reaction evidence="1 13">
        <text>Catalyzes the rearrangement of -S-S- bonds in proteins.</text>
        <dbReference type="EC" id="5.3.4.1"/>
    </reaction>
</comment>
<dbReference type="GO" id="GO:0005788">
    <property type="term" value="C:endoplasmic reticulum lumen"/>
    <property type="evidence" value="ECO:0007669"/>
    <property type="project" value="UniProtKB-SubCell"/>
</dbReference>
<reference evidence="16" key="1">
    <citation type="submission" date="2025-08" db="UniProtKB">
        <authorList>
            <consortium name="RefSeq"/>
        </authorList>
    </citation>
    <scope>IDENTIFICATION</scope>
    <source>
        <tissue evidence="16">Total insect</tissue>
    </source>
</reference>
<dbReference type="PRINTS" id="PR00421">
    <property type="entry name" value="THIOREDOXIN"/>
</dbReference>
<proteinExistence type="inferred from homology"/>
<evidence type="ECO:0000256" key="3">
    <source>
        <dbReference type="ARBA" id="ARBA00006347"/>
    </source>
</evidence>
<dbReference type="NCBIfam" id="TIGR01130">
    <property type="entry name" value="ER_PDI_fam"/>
    <property type="match status" value="1"/>
</dbReference>
<evidence type="ECO:0000259" key="14">
    <source>
        <dbReference type="PROSITE" id="PS51352"/>
    </source>
</evidence>
<protein>
    <recommendedName>
        <fullName evidence="4 13">Protein disulfide-isomerase</fullName>
        <ecNumber evidence="4 13">5.3.4.1</ecNumber>
    </recommendedName>
</protein>
<dbReference type="FunFam" id="3.40.30.10:FF:000077">
    <property type="entry name" value="Protein disulfide-isomerase"/>
    <property type="match status" value="1"/>
</dbReference>
<dbReference type="PROSITE" id="PS00194">
    <property type="entry name" value="THIOREDOXIN_1"/>
    <property type="match status" value="2"/>
</dbReference>
<evidence type="ECO:0000256" key="6">
    <source>
        <dbReference type="ARBA" id="ARBA00022737"/>
    </source>
</evidence>
<dbReference type="EC" id="5.3.4.1" evidence="4 13"/>
<keyword evidence="9 13" id="KW-0413">Isomerase</keyword>
<dbReference type="PANTHER" id="PTHR18929">
    <property type="entry name" value="PROTEIN DISULFIDE ISOMERASE"/>
    <property type="match status" value="1"/>
</dbReference>
<dbReference type="Pfam" id="PF13848">
    <property type="entry name" value="Thioredoxin_6"/>
    <property type="match status" value="1"/>
</dbReference>
<evidence type="ECO:0000256" key="5">
    <source>
        <dbReference type="ARBA" id="ARBA00022729"/>
    </source>
</evidence>
<dbReference type="CDD" id="cd02995">
    <property type="entry name" value="PDI_a_PDI_a'_C"/>
    <property type="match status" value="1"/>
</dbReference>
<evidence type="ECO:0000256" key="9">
    <source>
        <dbReference type="ARBA" id="ARBA00023235"/>
    </source>
</evidence>
<organism evidence="16">
    <name type="scientific">Thrips palmi</name>
    <name type="common">Melon thrips</name>
    <dbReference type="NCBI Taxonomy" id="161013"/>
    <lineage>
        <taxon>Eukaryota</taxon>
        <taxon>Metazoa</taxon>
        <taxon>Ecdysozoa</taxon>
        <taxon>Arthropoda</taxon>
        <taxon>Hexapoda</taxon>
        <taxon>Insecta</taxon>
        <taxon>Pterygota</taxon>
        <taxon>Neoptera</taxon>
        <taxon>Paraneoptera</taxon>
        <taxon>Thysanoptera</taxon>
        <taxon>Terebrantia</taxon>
        <taxon>Thripoidea</taxon>
        <taxon>Thripidae</taxon>
        <taxon>Thrips</taxon>
    </lineage>
</organism>